<proteinExistence type="predicted"/>
<keyword evidence="1" id="KW-0175">Coiled coil</keyword>
<evidence type="ECO:0000313" key="3">
    <source>
        <dbReference type="EMBL" id="MBW0555166.1"/>
    </source>
</evidence>
<dbReference type="AlphaFoldDB" id="A0A9Q3J4C4"/>
<gene>
    <name evidence="3" type="ORF">O181_094881</name>
</gene>
<protein>
    <submittedName>
        <fullName evidence="3">Uncharacterized protein</fullName>
    </submittedName>
</protein>
<sequence>MEHGQQGVQPSFTLGRTWSRLPEDISQRDTLQTYHGNHQRMISQQEVQTPVGKGSQDKGESSHYQSHRRTNEQERSYSDSFSFTRSKTARLSSSFTPFRHQQISDQESPFFTIPESALPDPEAVGLDERSSQEPEIVVDTSNRIRSPSNRNITPTQNENIVVKLESNINRNELWLKMSQFSEKVQANFENLEENNVRLKKLTTLLQAKIKALQGGYAKLSKASEETNKRLNQVLEEQYH</sequence>
<dbReference type="EMBL" id="AVOT02062073">
    <property type="protein sequence ID" value="MBW0555166.1"/>
    <property type="molecule type" value="Genomic_DNA"/>
</dbReference>
<accession>A0A9Q3J4C4</accession>
<feature type="region of interest" description="Disordered" evidence="2">
    <location>
        <begin position="1"/>
        <end position="81"/>
    </location>
</feature>
<dbReference type="Proteomes" id="UP000765509">
    <property type="component" value="Unassembled WGS sequence"/>
</dbReference>
<reference evidence="3" key="1">
    <citation type="submission" date="2021-03" db="EMBL/GenBank/DDBJ databases">
        <title>Draft genome sequence of rust myrtle Austropuccinia psidii MF-1, a brazilian biotype.</title>
        <authorList>
            <person name="Quecine M.C."/>
            <person name="Pachon D.M.R."/>
            <person name="Bonatelli M.L."/>
            <person name="Correr F.H."/>
            <person name="Franceschini L.M."/>
            <person name="Leite T.F."/>
            <person name="Margarido G.R.A."/>
            <person name="Almeida C.A."/>
            <person name="Ferrarezi J.A."/>
            <person name="Labate C.A."/>
        </authorList>
    </citation>
    <scope>NUCLEOTIDE SEQUENCE</scope>
    <source>
        <strain evidence="3">MF-1</strain>
    </source>
</reference>
<feature type="compositionally biased region" description="Polar residues" evidence="2">
    <location>
        <begin position="28"/>
        <end position="48"/>
    </location>
</feature>
<evidence type="ECO:0000313" key="4">
    <source>
        <dbReference type="Proteomes" id="UP000765509"/>
    </source>
</evidence>
<evidence type="ECO:0000256" key="1">
    <source>
        <dbReference type="SAM" id="Coils"/>
    </source>
</evidence>
<keyword evidence="4" id="KW-1185">Reference proteome</keyword>
<feature type="coiled-coil region" evidence="1">
    <location>
        <begin position="181"/>
        <end position="236"/>
    </location>
</feature>
<evidence type="ECO:0000256" key="2">
    <source>
        <dbReference type="SAM" id="MobiDB-lite"/>
    </source>
</evidence>
<name>A0A9Q3J4C4_9BASI</name>
<feature type="compositionally biased region" description="Polar residues" evidence="2">
    <location>
        <begin position="1"/>
        <end position="16"/>
    </location>
</feature>
<comment type="caution">
    <text evidence="3">The sequence shown here is derived from an EMBL/GenBank/DDBJ whole genome shotgun (WGS) entry which is preliminary data.</text>
</comment>
<organism evidence="3 4">
    <name type="scientific">Austropuccinia psidii MF-1</name>
    <dbReference type="NCBI Taxonomy" id="1389203"/>
    <lineage>
        <taxon>Eukaryota</taxon>
        <taxon>Fungi</taxon>
        <taxon>Dikarya</taxon>
        <taxon>Basidiomycota</taxon>
        <taxon>Pucciniomycotina</taxon>
        <taxon>Pucciniomycetes</taxon>
        <taxon>Pucciniales</taxon>
        <taxon>Sphaerophragmiaceae</taxon>
        <taxon>Austropuccinia</taxon>
    </lineage>
</organism>